<evidence type="ECO:0000256" key="2">
    <source>
        <dbReference type="ARBA" id="ARBA00009142"/>
    </source>
</evidence>
<feature type="transmembrane region" description="Helical" evidence="6">
    <location>
        <begin position="81"/>
        <end position="100"/>
    </location>
</feature>
<feature type="transmembrane region" description="Helical" evidence="6">
    <location>
        <begin position="197"/>
        <end position="216"/>
    </location>
</feature>
<sequence length="274" mass="29809">MEWMLLLLIGLVAGTIGAMVGLGGGVIIVPALLYFGSEGIILQEISPQTAVGTSLVVMIFTGLSSTLAFMKHRTVDYKSGFIFFVGSGPGSIIGAWVNRFLDVDAFYLYFGVFIIFIASLLFIRTKLKPLTLNREKAMLRTFTDKNNMTFEYGYRPRAAIMISMFVGFLSGLFGVGGGSLLVPVMILLFLFPPHVATATSMFMVLLSAVVSSGAHITLGNVHWLYTLALFPGAWFGAKLGAYMNTKLESNVLVFLLRIILMIIGGRMVYQGLIG</sequence>
<dbReference type="RefSeq" id="WP_307231976.1">
    <property type="nucleotide sequence ID" value="NZ_JAUSTT010000026.1"/>
</dbReference>
<comment type="similarity">
    <text evidence="2 6">Belongs to the 4-toluene sulfonate uptake permease (TSUP) (TC 2.A.102) family.</text>
</comment>
<feature type="transmembrane region" description="Helical" evidence="6">
    <location>
        <begin position="106"/>
        <end position="123"/>
    </location>
</feature>
<evidence type="ECO:0000256" key="4">
    <source>
        <dbReference type="ARBA" id="ARBA00022989"/>
    </source>
</evidence>
<evidence type="ECO:0000256" key="5">
    <source>
        <dbReference type="ARBA" id="ARBA00023136"/>
    </source>
</evidence>
<feature type="transmembrane region" description="Helical" evidence="6">
    <location>
        <begin position="49"/>
        <end position="69"/>
    </location>
</feature>
<dbReference type="EMBL" id="JAUSTT010000026">
    <property type="protein sequence ID" value="MDQ0177727.1"/>
    <property type="molecule type" value="Genomic_DNA"/>
</dbReference>
<protein>
    <recommendedName>
        <fullName evidence="6">Probable membrane transporter protein</fullName>
    </recommendedName>
</protein>
<dbReference type="InterPro" id="IPR002781">
    <property type="entry name" value="TM_pro_TauE-like"/>
</dbReference>
<dbReference type="Pfam" id="PF01925">
    <property type="entry name" value="TauE"/>
    <property type="match status" value="1"/>
</dbReference>
<keyword evidence="3 6" id="KW-0812">Transmembrane</keyword>
<feature type="transmembrane region" description="Helical" evidence="6">
    <location>
        <begin position="249"/>
        <end position="269"/>
    </location>
</feature>
<reference evidence="7 8" key="1">
    <citation type="submission" date="2023-07" db="EMBL/GenBank/DDBJ databases">
        <title>Genomic Encyclopedia of Type Strains, Phase IV (KMG-IV): sequencing the most valuable type-strain genomes for metagenomic binning, comparative biology and taxonomic classification.</title>
        <authorList>
            <person name="Goeker M."/>
        </authorList>
    </citation>
    <scope>NUCLEOTIDE SEQUENCE [LARGE SCALE GENOMIC DNA]</scope>
    <source>
        <strain evidence="7 8">DSM 23837</strain>
    </source>
</reference>
<evidence type="ECO:0000256" key="1">
    <source>
        <dbReference type="ARBA" id="ARBA00004141"/>
    </source>
</evidence>
<feature type="transmembrane region" description="Helical" evidence="6">
    <location>
        <begin position="158"/>
        <end position="191"/>
    </location>
</feature>
<evidence type="ECO:0000313" key="8">
    <source>
        <dbReference type="Proteomes" id="UP001223586"/>
    </source>
</evidence>
<organism evidence="7 8">
    <name type="scientific">Bacillus chungangensis</name>
    <dbReference type="NCBI Taxonomy" id="587633"/>
    <lineage>
        <taxon>Bacteria</taxon>
        <taxon>Bacillati</taxon>
        <taxon>Bacillota</taxon>
        <taxon>Bacilli</taxon>
        <taxon>Bacillales</taxon>
        <taxon>Bacillaceae</taxon>
        <taxon>Bacillus</taxon>
    </lineage>
</organism>
<comment type="caution">
    <text evidence="7">The sequence shown here is derived from an EMBL/GenBank/DDBJ whole genome shotgun (WGS) entry which is preliminary data.</text>
</comment>
<comment type="subcellular location">
    <subcellularLocation>
        <location evidence="6">Cell membrane</location>
        <topology evidence="6">Multi-pass membrane protein</topology>
    </subcellularLocation>
    <subcellularLocation>
        <location evidence="1">Membrane</location>
        <topology evidence="1">Multi-pass membrane protein</topology>
    </subcellularLocation>
</comment>
<keyword evidence="5 6" id="KW-0472">Membrane</keyword>
<evidence type="ECO:0000256" key="3">
    <source>
        <dbReference type="ARBA" id="ARBA00022692"/>
    </source>
</evidence>
<keyword evidence="4 6" id="KW-1133">Transmembrane helix</keyword>
<gene>
    <name evidence="7" type="ORF">J2S08_003608</name>
</gene>
<name>A0ABT9WWP9_9BACI</name>
<dbReference type="PANTHER" id="PTHR43701">
    <property type="entry name" value="MEMBRANE TRANSPORTER PROTEIN MJ0441-RELATED"/>
    <property type="match status" value="1"/>
</dbReference>
<evidence type="ECO:0000313" key="7">
    <source>
        <dbReference type="EMBL" id="MDQ0177727.1"/>
    </source>
</evidence>
<proteinExistence type="inferred from homology"/>
<keyword evidence="8" id="KW-1185">Reference proteome</keyword>
<keyword evidence="6" id="KW-1003">Cell membrane</keyword>
<dbReference type="Proteomes" id="UP001223586">
    <property type="component" value="Unassembled WGS sequence"/>
</dbReference>
<dbReference type="PANTHER" id="PTHR43701:SF2">
    <property type="entry name" value="MEMBRANE TRANSPORTER PROTEIN YJNA-RELATED"/>
    <property type="match status" value="1"/>
</dbReference>
<dbReference type="InterPro" id="IPR051598">
    <property type="entry name" value="TSUP/Inactive_protease-like"/>
</dbReference>
<evidence type="ECO:0000256" key="6">
    <source>
        <dbReference type="RuleBase" id="RU363041"/>
    </source>
</evidence>
<accession>A0ABT9WWP9</accession>